<evidence type="ECO:0000313" key="1">
    <source>
        <dbReference type="EMBL" id="EYF05454.1"/>
    </source>
</evidence>
<organism evidence="1 2">
    <name type="scientific">Chondromyces apiculatus DSM 436</name>
    <dbReference type="NCBI Taxonomy" id="1192034"/>
    <lineage>
        <taxon>Bacteria</taxon>
        <taxon>Pseudomonadati</taxon>
        <taxon>Myxococcota</taxon>
        <taxon>Polyangia</taxon>
        <taxon>Polyangiales</taxon>
        <taxon>Polyangiaceae</taxon>
        <taxon>Chondromyces</taxon>
    </lineage>
</organism>
<sequence>MPRYEHPDVSFEVPRDWEDRSVAAFSAPLAPGKKTGPNVVLTRDKLSPGENLAGYADRSMVELAQRLEKFTLQKRSDVTVSGLPAVELRFTWKGSSGLVDQRLVMCATGKRLVLSITATVPRTAGVDMESTMNRILATVQIPGVRGGEGVS</sequence>
<dbReference type="SUPFAM" id="SSF55724">
    <property type="entry name" value="Mog1p/PsbP-like"/>
    <property type="match status" value="1"/>
</dbReference>
<comment type="caution">
    <text evidence="1">The sequence shown here is derived from an EMBL/GenBank/DDBJ whole genome shotgun (WGS) entry which is preliminary data.</text>
</comment>
<dbReference type="Proteomes" id="UP000019678">
    <property type="component" value="Unassembled WGS sequence"/>
</dbReference>
<dbReference type="EMBL" id="ASRX01000023">
    <property type="protein sequence ID" value="EYF05454.1"/>
    <property type="molecule type" value="Genomic_DNA"/>
</dbReference>
<name>A0A017T890_9BACT</name>
<accession>A0A017T890</accession>
<dbReference type="STRING" id="1192034.CAP_3181"/>
<keyword evidence="2" id="KW-1185">Reference proteome</keyword>
<dbReference type="InterPro" id="IPR016123">
    <property type="entry name" value="Mog1/PsbP_a/b/a-sand"/>
</dbReference>
<protein>
    <recommendedName>
        <fullName evidence="3">DUF1795 domain-containing protein</fullName>
    </recommendedName>
</protein>
<dbReference type="InterPro" id="IPR014894">
    <property type="entry name" value="DcrB/EagT6"/>
</dbReference>
<dbReference type="Pfam" id="PF08786">
    <property type="entry name" value="DcrB"/>
    <property type="match status" value="1"/>
</dbReference>
<evidence type="ECO:0008006" key="3">
    <source>
        <dbReference type="Google" id="ProtNLM"/>
    </source>
</evidence>
<proteinExistence type="predicted"/>
<dbReference type="RefSeq" id="WP_044241690.1">
    <property type="nucleotide sequence ID" value="NZ_ASRX01000023.1"/>
</dbReference>
<evidence type="ECO:0000313" key="2">
    <source>
        <dbReference type="Proteomes" id="UP000019678"/>
    </source>
</evidence>
<gene>
    <name evidence="1" type="ORF">CAP_3181</name>
</gene>
<reference evidence="1 2" key="1">
    <citation type="submission" date="2013-05" db="EMBL/GenBank/DDBJ databases">
        <title>Genome assembly of Chondromyces apiculatus DSM 436.</title>
        <authorList>
            <person name="Sharma G."/>
            <person name="Khatri I."/>
            <person name="Kaur C."/>
            <person name="Mayilraj S."/>
            <person name="Subramanian S."/>
        </authorList>
    </citation>
    <scope>NUCLEOTIDE SEQUENCE [LARGE SCALE GENOMIC DNA]</scope>
    <source>
        <strain evidence="1 2">DSM 436</strain>
    </source>
</reference>
<dbReference type="AlphaFoldDB" id="A0A017T890"/>
<dbReference type="eggNOG" id="COG5435">
    <property type="taxonomic scope" value="Bacteria"/>
</dbReference>
<dbReference type="Gene3D" id="3.40.1000.10">
    <property type="entry name" value="Mog1/PsbP, alpha/beta/alpha sandwich"/>
    <property type="match status" value="1"/>
</dbReference>